<reference key="1">
    <citation type="submission" date="2010-11" db="EMBL/GenBank/DDBJ databases">
        <title>The complete sequence of chromosome of Isophaera pallida ATCC 43644.</title>
        <authorList>
            <consortium name="US DOE Joint Genome Institute (JGI-PGF)"/>
            <person name="Lucas S."/>
            <person name="Copeland A."/>
            <person name="Lapidus A."/>
            <person name="Bruce D."/>
            <person name="Goodwin L."/>
            <person name="Pitluck S."/>
            <person name="Kyrpides N."/>
            <person name="Mavromatis K."/>
            <person name="Pagani I."/>
            <person name="Ivanova N."/>
            <person name="Saunders E."/>
            <person name="Brettin T."/>
            <person name="Detter J.C."/>
            <person name="Han C."/>
            <person name="Tapia R."/>
            <person name="Land M."/>
            <person name="Hauser L."/>
            <person name="Markowitz V."/>
            <person name="Cheng J.-F."/>
            <person name="Hugenholtz P."/>
            <person name="Woyke T."/>
            <person name="Wu D."/>
            <person name="Eisen J.A."/>
        </authorList>
    </citation>
    <scope>NUCLEOTIDE SEQUENCE</scope>
    <source>
        <strain>ATCC 43644</strain>
    </source>
</reference>
<dbReference type="InParanoid" id="E8QWE3"/>
<evidence type="ECO:0000313" key="2">
    <source>
        <dbReference type="EMBL" id="ADV60830.1"/>
    </source>
</evidence>
<dbReference type="Gene3D" id="1.20.120.450">
    <property type="entry name" value="dinb family like domain"/>
    <property type="match status" value="1"/>
</dbReference>
<keyword evidence="3" id="KW-1185">Reference proteome</keyword>
<dbReference type="RefSeq" id="WP_013563119.1">
    <property type="nucleotide sequence ID" value="NC_014962.1"/>
</dbReference>
<dbReference type="InterPro" id="IPR034660">
    <property type="entry name" value="DinB/YfiT-like"/>
</dbReference>
<dbReference type="KEGG" id="ipa:Isop_0233"/>
<organism evidence="2 3">
    <name type="scientific">Isosphaera pallida (strain ATCC 43644 / DSM 9630 / IS1B)</name>
    <dbReference type="NCBI Taxonomy" id="575540"/>
    <lineage>
        <taxon>Bacteria</taxon>
        <taxon>Pseudomonadati</taxon>
        <taxon>Planctomycetota</taxon>
        <taxon>Planctomycetia</taxon>
        <taxon>Isosphaerales</taxon>
        <taxon>Isosphaeraceae</taxon>
        <taxon>Isosphaera</taxon>
    </lineage>
</organism>
<dbReference type="SUPFAM" id="SSF109854">
    <property type="entry name" value="DinB/YfiT-like putative metalloenzymes"/>
    <property type="match status" value="1"/>
</dbReference>
<dbReference type="InterPro" id="IPR024775">
    <property type="entry name" value="DinB-like"/>
</dbReference>
<feature type="domain" description="DinB-like" evidence="1">
    <location>
        <begin position="18"/>
        <end position="152"/>
    </location>
</feature>
<evidence type="ECO:0000259" key="1">
    <source>
        <dbReference type="Pfam" id="PF12867"/>
    </source>
</evidence>
<reference evidence="2 3" key="2">
    <citation type="journal article" date="2011" name="Stand. Genomic Sci.">
        <title>Complete genome sequence of Isosphaera pallida type strain (IS1B).</title>
        <authorList>
            <consortium name="US DOE Joint Genome Institute (JGI-PGF)"/>
            <person name="Goker M."/>
            <person name="Cleland D."/>
            <person name="Saunders E."/>
            <person name="Lapidus A."/>
            <person name="Nolan M."/>
            <person name="Lucas S."/>
            <person name="Hammon N."/>
            <person name="Deshpande S."/>
            <person name="Cheng J.F."/>
            <person name="Tapia R."/>
            <person name="Han C."/>
            <person name="Goodwin L."/>
            <person name="Pitluck S."/>
            <person name="Liolios K."/>
            <person name="Pagani I."/>
            <person name="Ivanova N."/>
            <person name="Mavromatis K."/>
            <person name="Pati A."/>
            <person name="Chen A."/>
            <person name="Palaniappan K."/>
            <person name="Land M."/>
            <person name="Hauser L."/>
            <person name="Chang Y.J."/>
            <person name="Jeffries C.D."/>
            <person name="Detter J.C."/>
            <person name="Beck B."/>
            <person name="Woyke T."/>
            <person name="Bristow J."/>
            <person name="Eisen J.A."/>
            <person name="Markowitz V."/>
            <person name="Hugenholtz P."/>
            <person name="Kyrpides N.C."/>
            <person name="Klenk H.P."/>
        </authorList>
    </citation>
    <scope>NUCLEOTIDE SEQUENCE [LARGE SCALE GENOMIC DNA]</scope>
    <source>
        <strain evidence="3">ATCC 43644 / DSM 9630 / IS1B</strain>
    </source>
</reference>
<protein>
    <recommendedName>
        <fullName evidence="1">DinB-like domain-containing protein</fullName>
    </recommendedName>
</protein>
<dbReference type="HOGENOM" id="CLU_1625545_0_0_0"/>
<sequence>MTAMTAHDVLFHSMRMAERIVEAYLGDLGDEELRIPPAPGLNSIAHQLTHLILTESRIVNAIRPGTSPDLPEGFESLAPAEGETEATRARHLSKDRLLGLLETQRRATRGLLESLTAADLAAPMPEPFRALCPTVGGAFNLAFTHYLLHAGQWVAVRRQAGKPIVI</sequence>
<name>E8QWE3_ISOPI</name>
<dbReference type="OrthoDB" id="267642at2"/>
<evidence type="ECO:0000313" key="3">
    <source>
        <dbReference type="Proteomes" id="UP000008631"/>
    </source>
</evidence>
<accession>E8QWE3</accession>
<dbReference type="eggNOG" id="COG2318">
    <property type="taxonomic scope" value="Bacteria"/>
</dbReference>
<dbReference type="AlphaFoldDB" id="E8QWE3"/>
<dbReference type="EMBL" id="CP002353">
    <property type="protein sequence ID" value="ADV60830.1"/>
    <property type="molecule type" value="Genomic_DNA"/>
</dbReference>
<dbReference type="Pfam" id="PF12867">
    <property type="entry name" value="DinB_2"/>
    <property type="match status" value="1"/>
</dbReference>
<gene>
    <name evidence="2" type="ordered locus">Isop_0233</name>
</gene>
<dbReference type="Proteomes" id="UP000008631">
    <property type="component" value="Chromosome"/>
</dbReference>
<proteinExistence type="predicted"/>